<reference evidence="5 6" key="1">
    <citation type="submission" date="2023-03" db="EMBL/GenBank/DDBJ databases">
        <title>Genome insight into feeding habits of ladybird beetles.</title>
        <authorList>
            <person name="Li H.-S."/>
            <person name="Huang Y.-H."/>
            <person name="Pang H."/>
        </authorList>
    </citation>
    <scope>NUCLEOTIDE SEQUENCE [LARGE SCALE GENOMIC DNA]</scope>
    <source>
        <strain evidence="5">SYSU_2023b</strain>
        <tissue evidence="5">Whole body</tissue>
    </source>
</reference>
<accession>A0AAW1TR31</accession>
<proteinExistence type="inferred from homology"/>
<evidence type="ECO:0000256" key="2">
    <source>
        <dbReference type="ARBA" id="ARBA00014801"/>
    </source>
</evidence>
<feature type="domain" description="Cysteine-rich DPF motif" evidence="4">
    <location>
        <begin position="26"/>
        <end position="119"/>
    </location>
</feature>
<comment type="similarity">
    <text evidence="1">Belongs to the CDPF1 family.</text>
</comment>
<dbReference type="InterPro" id="IPR042426">
    <property type="entry name" value="CDPF1"/>
</dbReference>
<evidence type="ECO:0000259" key="4">
    <source>
        <dbReference type="Pfam" id="PF10170"/>
    </source>
</evidence>
<comment type="caution">
    <text evidence="5">The sequence shown here is derived from an EMBL/GenBank/DDBJ whole genome shotgun (WGS) entry which is preliminary data.</text>
</comment>
<dbReference type="PRINTS" id="PR01995">
    <property type="entry name" value="UPF0595"/>
</dbReference>
<name>A0AAW1TR31_9CUCU</name>
<keyword evidence="6" id="KW-1185">Reference proteome</keyword>
<gene>
    <name evidence="5" type="ORF">WA026_002335</name>
</gene>
<dbReference type="PANTHER" id="PTHR31849:SF1">
    <property type="entry name" value="CYSTEINE-RICH DPF MOTIF DOMAIN-CONTAINING PROTEIN 1"/>
    <property type="match status" value="1"/>
</dbReference>
<dbReference type="Proteomes" id="UP001431783">
    <property type="component" value="Unassembled WGS sequence"/>
</dbReference>
<dbReference type="Pfam" id="PF10170">
    <property type="entry name" value="C6_DPF"/>
    <property type="match status" value="1"/>
</dbReference>
<protein>
    <recommendedName>
        <fullName evidence="2">Cysteine-rich DPF motif domain-containing protein 1</fullName>
    </recommendedName>
</protein>
<organism evidence="5 6">
    <name type="scientific">Henosepilachna vigintioctopunctata</name>
    <dbReference type="NCBI Taxonomy" id="420089"/>
    <lineage>
        <taxon>Eukaryota</taxon>
        <taxon>Metazoa</taxon>
        <taxon>Ecdysozoa</taxon>
        <taxon>Arthropoda</taxon>
        <taxon>Hexapoda</taxon>
        <taxon>Insecta</taxon>
        <taxon>Pterygota</taxon>
        <taxon>Neoptera</taxon>
        <taxon>Endopterygota</taxon>
        <taxon>Coleoptera</taxon>
        <taxon>Polyphaga</taxon>
        <taxon>Cucujiformia</taxon>
        <taxon>Coccinelloidea</taxon>
        <taxon>Coccinellidae</taxon>
        <taxon>Epilachninae</taxon>
        <taxon>Epilachnini</taxon>
        <taxon>Henosepilachna</taxon>
    </lineage>
</organism>
<dbReference type="PANTHER" id="PTHR31849">
    <property type="entry name" value="CYSTEINE-RICH PDF MOTIF DOMAIN-CONTAINING PROTEIN 1"/>
    <property type="match status" value="1"/>
</dbReference>
<feature type="region of interest" description="Disordered" evidence="3">
    <location>
        <begin position="1"/>
        <end position="21"/>
    </location>
</feature>
<dbReference type="InterPro" id="IPR018785">
    <property type="entry name" value="CDPF1_dom"/>
</dbReference>
<evidence type="ECO:0000256" key="1">
    <source>
        <dbReference type="ARBA" id="ARBA00007917"/>
    </source>
</evidence>
<evidence type="ECO:0000256" key="3">
    <source>
        <dbReference type="SAM" id="MobiDB-lite"/>
    </source>
</evidence>
<dbReference type="EMBL" id="JARQZJ010000031">
    <property type="protein sequence ID" value="KAK9873987.1"/>
    <property type="molecule type" value="Genomic_DNA"/>
</dbReference>
<dbReference type="AlphaFoldDB" id="A0AAW1TR31"/>
<sequence length="124" mass="14322">MDTKDSKEEPEKYDLKGETEEKSKYFECENCNLKVKYDYFGLEPPFLTKYKLKEESFVMKDPFTSVKKGEILILGANCIKCKKCVCKDPNCSFYFNGTYCVVCAKSCISSFPLNVQEKLNKIVI</sequence>
<evidence type="ECO:0000313" key="6">
    <source>
        <dbReference type="Proteomes" id="UP001431783"/>
    </source>
</evidence>
<evidence type="ECO:0000313" key="5">
    <source>
        <dbReference type="EMBL" id="KAK9873987.1"/>
    </source>
</evidence>